<evidence type="ECO:0000313" key="6">
    <source>
        <dbReference type="Proteomes" id="UP001162891"/>
    </source>
</evidence>
<organism evidence="5 6">
    <name type="scientific">Anaeromyxobacter oryzae</name>
    <dbReference type="NCBI Taxonomy" id="2918170"/>
    <lineage>
        <taxon>Bacteria</taxon>
        <taxon>Pseudomonadati</taxon>
        <taxon>Myxococcota</taxon>
        <taxon>Myxococcia</taxon>
        <taxon>Myxococcales</taxon>
        <taxon>Cystobacterineae</taxon>
        <taxon>Anaeromyxobacteraceae</taxon>
        <taxon>Anaeromyxobacter</taxon>
    </lineage>
</organism>
<dbReference type="InterPro" id="IPR003817">
    <property type="entry name" value="PS_Dcarbxylase"/>
</dbReference>
<evidence type="ECO:0000256" key="2">
    <source>
        <dbReference type="ARBA" id="ARBA00023145"/>
    </source>
</evidence>
<dbReference type="Pfam" id="PF02666">
    <property type="entry name" value="PS_Dcarbxylase"/>
    <property type="match status" value="1"/>
</dbReference>
<evidence type="ECO:0000256" key="1">
    <source>
        <dbReference type="ARBA" id="ARBA00022793"/>
    </source>
</evidence>
<reference evidence="6" key="1">
    <citation type="journal article" date="2022" name="Int. J. Syst. Evol. Microbiol.">
        <title>Anaeromyxobacter oryzae sp. nov., Anaeromyxobacter diazotrophicus sp. nov. and Anaeromyxobacter paludicola sp. nov., isolated from paddy soils.</title>
        <authorList>
            <person name="Itoh H."/>
            <person name="Xu Z."/>
            <person name="Mise K."/>
            <person name="Masuda Y."/>
            <person name="Ushijima N."/>
            <person name="Hayakawa C."/>
            <person name="Shiratori Y."/>
            <person name="Senoo K."/>
        </authorList>
    </citation>
    <scope>NUCLEOTIDE SEQUENCE [LARGE SCALE GENOMIC DNA]</scope>
    <source>
        <strain evidence="6">Red232</strain>
    </source>
</reference>
<dbReference type="EMBL" id="AP025591">
    <property type="protein sequence ID" value="BDG01285.1"/>
    <property type="molecule type" value="Genomic_DNA"/>
</dbReference>
<sequence length="286" mass="29293">MEAFLDWLHASAAGRRLRPLLTRSRALHAAVGALAGSRASAPLVPWLVSRYGIDLSDAVIPPGGFPTLNALFTRALAPGARPIDPDPDALVSPADARLLVTAPVGGGTRLVVKGVAFDLATLVADAALARTLAGGSAAIFRLYVADCHRLVFPCAGVPSAPRLVPGGYGSVSPRPGNEAPFYVLNRRTVTTLEAERFGRLVLVDVGGFLVGSIRHLATPGVAVAKGAPRSAFAFGGSTLVLLAGPGVLRFDPAVVAASARGAETAVRIGRAIAWATAPVTPALSPR</sequence>
<evidence type="ECO:0000256" key="4">
    <source>
        <dbReference type="ARBA" id="ARBA00023317"/>
    </source>
</evidence>
<keyword evidence="1" id="KW-0210">Decarboxylase</keyword>
<keyword evidence="6" id="KW-1185">Reference proteome</keyword>
<keyword evidence="4" id="KW-0670">Pyruvate</keyword>
<proteinExistence type="predicted"/>
<protein>
    <submittedName>
        <fullName evidence="5">Phosphatidylserine decarboxylase proenzyme</fullName>
    </submittedName>
</protein>
<dbReference type="RefSeq" id="WP_248357682.1">
    <property type="nucleotide sequence ID" value="NZ_AP025591.1"/>
</dbReference>
<evidence type="ECO:0000313" key="5">
    <source>
        <dbReference type="EMBL" id="BDG01285.1"/>
    </source>
</evidence>
<accession>A0ABM7WP92</accession>
<name>A0ABM7WP92_9BACT</name>
<evidence type="ECO:0000256" key="3">
    <source>
        <dbReference type="ARBA" id="ARBA00023239"/>
    </source>
</evidence>
<keyword evidence="2" id="KW-0865">Zymogen</keyword>
<gene>
    <name evidence="5" type="primary">psd_1</name>
    <name evidence="5" type="ORF">AMOR_02810</name>
</gene>
<dbReference type="PANTHER" id="PTHR10067">
    <property type="entry name" value="PHOSPHATIDYLSERINE DECARBOXYLASE"/>
    <property type="match status" value="1"/>
</dbReference>
<dbReference type="Proteomes" id="UP001162891">
    <property type="component" value="Chromosome"/>
</dbReference>
<keyword evidence="3" id="KW-0456">Lyase</keyword>